<name>A0ABD5BCM1_SERMA</name>
<proteinExistence type="predicted"/>
<dbReference type="AlphaFoldDB" id="A0ABD5BCM1"/>
<organism evidence="1 2">
    <name type="scientific">Serratia marcescens</name>
    <dbReference type="NCBI Taxonomy" id="615"/>
    <lineage>
        <taxon>Bacteria</taxon>
        <taxon>Pseudomonadati</taxon>
        <taxon>Pseudomonadota</taxon>
        <taxon>Gammaproteobacteria</taxon>
        <taxon>Enterobacterales</taxon>
        <taxon>Yersiniaceae</taxon>
        <taxon>Serratia</taxon>
    </lineage>
</organism>
<gene>
    <name evidence="1" type="ORF">RF091_01010</name>
</gene>
<dbReference type="EMBL" id="JAVIPQ010000013">
    <property type="protein sequence ID" value="MDQ9554125.1"/>
    <property type="molecule type" value="Genomic_DNA"/>
</dbReference>
<accession>A0ABD5BCM1</accession>
<comment type="caution">
    <text evidence="1">The sequence shown here is derived from an EMBL/GenBank/DDBJ whole genome shotgun (WGS) entry which is preliminary data.</text>
</comment>
<evidence type="ECO:0000313" key="1">
    <source>
        <dbReference type="EMBL" id="MDQ9554125.1"/>
    </source>
</evidence>
<dbReference type="Proteomes" id="UP001234811">
    <property type="component" value="Unassembled WGS sequence"/>
</dbReference>
<evidence type="ECO:0000313" key="2">
    <source>
        <dbReference type="Proteomes" id="UP001234811"/>
    </source>
</evidence>
<protein>
    <submittedName>
        <fullName evidence="1">Uncharacterized protein</fullName>
    </submittedName>
</protein>
<sequence length="112" mass="12772">MAKTAAERKAAQRARQRKGGIVIRELQLEPEEEQMAQELLTGLRPGREPYEFNEVVGLIIRRCHAEYLQKLSHQQQRSCKKCGDKLPVNECPCVGDAACWLTLGWHETKLTV</sequence>
<reference evidence="1 2" key="1">
    <citation type="submission" date="2023-07" db="EMBL/GenBank/DDBJ databases">
        <title>Pathogens genome sequencing project 196.</title>
        <authorList>
            <person name="Cao X."/>
        </authorList>
    </citation>
    <scope>NUCLEOTIDE SEQUENCE [LARGE SCALE GENOMIC DNA]</scope>
    <source>
        <strain evidence="1 2">SM41</strain>
    </source>
</reference>
<dbReference type="RefSeq" id="WP_309149938.1">
    <property type="nucleotide sequence ID" value="NZ_JAVIOS010000011.1"/>
</dbReference>